<feature type="transmembrane region" description="Helical" evidence="5">
    <location>
        <begin position="6"/>
        <end position="32"/>
    </location>
</feature>
<evidence type="ECO:0000256" key="5">
    <source>
        <dbReference type="SAM" id="Phobius"/>
    </source>
</evidence>
<feature type="transmembrane region" description="Helical" evidence="5">
    <location>
        <begin position="91"/>
        <end position="112"/>
    </location>
</feature>
<protein>
    <submittedName>
        <fullName evidence="7">Sterol desaturase family protein</fullName>
    </submittedName>
</protein>
<dbReference type="GO" id="GO:0016491">
    <property type="term" value="F:oxidoreductase activity"/>
    <property type="evidence" value="ECO:0007669"/>
    <property type="project" value="InterPro"/>
</dbReference>
<dbReference type="InterPro" id="IPR050307">
    <property type="entry name" value="Sterol_Desaturase_Related"/>
</dbReference>
<dbReference type="PANTHER" id="PTHR11863">
    <property type="entry name" value="STEROL DESATURASE"/>
    <property type="match status" value="1"/>
</dbReference>
<evidence type="ECO:0000256" key="3">
    <source>
        <dbReference type="ARBA" id="ARBA00022989"/>
    </source>
</evidence>
<gene>
    <name evidence="7" type="ORF">GTP56_25675</name>
</gene>
<dbReference type="InterPro" id="IPR006694">
    <property type="entry name" value="Fatty_acid_hydroxylase"/>
</dbReference>
<evidence type="ECO:0000313" key="7">
    <source>
        <dbReference type="EMBL" id="MYM75563.1"/>
    </source>
</evidence>
<evidence type="ECO:0000259" key="6">
    <source>
        <dbReference type="Pfam" id="PF04116"/>
    </source>
</evidence>
<dbReference type="GO" id="GO:0008610">
    <property type="term" value="P:lipid biosynthetic process"/>
    <property type="evidence" value="ECO:0007669"/>
    <property type="project" value="InterPro"/>
</dbReference>
<dbReference type="Pfam" id="PF04116">
    <property type="entry name" value="FA_hydroxylase"/>
    <property type="match status" value="1"/>
</dbReference>
<name>A0A7X4KKE2_9BURK</name>
<evidence type="ECO:0000256" key="2">
    <source>
        <dbReference type="ARBA" id="ARBA00022692"/>
    </source>
</evidence>
<sequence length="262" mass="29004">MNQLLAYLITFAVNAGRLSVWLVLLSLVFVPLERWFAVRKANLPRRALALNLGLYFLNSLLPAAIVGALMSMVALAAQALLPAALPAAMRALPLALKLALSLLIAEVGFYWGHRLSHRWPWLWRYHSVHHQPAHLYFLINTHAHPLDMIVTRMFGMTPLYVLGLAGASASGSATPALVIIIGTIWGFFIHSNLRVRLGPLESLIATPAFHHWHHTSVAPLDRNFSSTLPFLDRIFGTWHLPAGWPVAYGIAQAAPAPHERQP</sequence>
<comment type="caution">
    <text evidence="7">The sequence shown here is derived from an EMBL/GenBank/DDBJ whole genome shotgun (WGS) entry which is preliminary data.</text>
</comment>
<keyword evidence="4 5" id="KW-0472">Membrane</keyword>
<dbReference type="Proteomes" id="UP000469734">
    <property type="component" value="Unassembled WGS sequence"/>
</dbReference>
<dbReference type="AlphaFoldDB" id="A0A7X4KKE2"/>
<feature type="domain" description="Fatty acid hydroxylase" evidence="6">
    <location>
        <begin position="99"/>
        <end position="237"/>
    </location>
</feature>
<organism evidence="7 8">
    <name type="scientific">Duganella margarita</name>
    <dbReference type="NCBI Taxonomy" id="2692170"/>
    <lineage>
        <taxon>Bacteria</taxon>
        <taxon>Pseudomonadati</taxon>
        <taxon>Pseudomonadota</taxon>
        <taxon>Betaproteobacteria</taxon>
        <taxon>Burkholderiales</taxon>
        <taxon>Oxalobacteraceae</taxon>
        <taxon>Telluria group</taxon>
        <taxon>Duganella</taxon>
    </lineage>
</organism>
<dbReference type="GO" id="GO:0016020">
    <property type="term" value="C:membrane"/>
    <property type="evidence" value="ECO:0007669"/>
    <property type="project" value="UniProtKB-SubCell"/>
</dbReference>
<feature type="transmembrane region" description="Helical" evidence="5">
    <location>
        <begin position="52"/>
        <end position="79"/>
    </location>
</feature>
<evidence type="ECO:0000313" key="8">
    <source>
        <dbReference type="Proteomes" id="UP000469734"/>
    </source>
</evidence>
<keyword evidence="2 5" id="KW-0812">Transmembrane</keyword>
<dbReference type="EMBL" id="WWCR01000041">
    <property type="protein sequence ID" value="MYM75563.1"/>
    <property type="molecule type" value="Genomic_DNA"/>
</dbReference>
<comment type="subcellular location">
    <subcellularLocation>
        <location evidence="1">Membrane</location>
    </subcellularLocation>
</comment>
<feature type="transmembrane region" description="Helical" evidence="5">
    <location>
        <begin position="160"/>
        <end position="188"/>
    </location>
</feature>
<reference evidence="7 8" key="1">
    <citation type="submission" date="2019-12" db="EMBL/GenBank/DDBJ databases">
        <title>Novel species isolated from a subtropical stream in China.</title>
        <authorList>
            <person name="Lu H."/>
        </authorList>
    </citation>
    <scope>NUCLEOTIDE SEQUENCE [LARGE SCALE GENOMIC DNA]</scope>
    <source>
        <strain evidence="7 8">FT134W</strain>
    </source>
</reference>
<evidence type="ECO:0000256" key="4">
    <source>
        <dbReference type="ARBA" id="ARBA00023136"/>
    </source>
</evidence>
<proteinExistence type="predicted"/>
<dbReference type="RefSeq" id="WP_161052212.1">
    <property type="nucleotide sequence ID" value="NZ_WWCR01000041.1"/>
</dbReference>
<accession>A0A7X4KKE2</accession>
<evidence type="ECO:0000256" key="1">
    <source>
        <dbReference type="ARBA" id="ARBA00004370"/>
    </source>
</evidence>
<keyword evidence="3 5" id="KW-1133">Transmembrane helix</keyword>
<dbReference type="GO" id="GO:0005506">
    <property type="term" value="F:iron ion binding"/>
    <property type="evidence" value="ECO:0007669"/>
    <property type="project" value="InterPro"/>
</dbReference>